<dbReference type="RefSeq" id="XP_022301422.1">
    <property type="nucleotide sequence ID" value="XM_022445714.1"/>
</dbReference>
<evidence type="ECO:0000256" key="1">
    <source>
        <dbReference type="SAM" id="SignalP"/>
    </source>
</evidence>
<protein>
    <submittedName>
        <fullName evidence="3">Uncharacterized protein LOC111109547 isoform X1</fullName>
    </submittedName>
</protein>
<proteinExistence type="predicted"/>
<dbReference type="Proteomes" id="UP000694844">
    <property type="component" value="Chromosome 8"/>
</dbReference>
<keyword evidence="1" id="KW-0732">Signal</keyword>
<feature type="chain" id="PRO_5034114520" evidence="1">
    <location>
        <begin position="20"/>
        <end position="166"/>
    </location>
</feature>
<organism evidence="2 3">
    <name type="scientific">Crassostrea virginica</name>
    <name type="common">Eastern oyster</name>
    <dbReference type="NCBI Taxonomy" id="6565"/>
    <lineage>
        <taxon>Eukaryota</taxon>
        <taxon>Metazoa</taxon>
        <taxon>Spiralia</taxon>
        <taxon>Lophotrochozoa</taxon>
        <taxon>Mollusca</taxon>
        <taxon>Bivalvia</taxon>
        <taxon>Autobranchia</taxon>
        <taxon>Pteriomorphia</taxon>
        <taxon>Ostreida</taxon>
        <taxon>Ostreoidea</taxon>
        <taxon>Ostreidae</taxon>
        <taxon>Crassostrea</taxon>
    </lineage>
</organism>
<evidence type="ECO:0000313" key="3">
    <source>
        <dbReference type="RefSeq" id="XP_022301422.1"/>
    </source>
</evidence>
<reference evidence="3" key="1">
    <citation type="submission" date="2025-08" db="UniProtKB">
        <authorList>
            <consortium name="RefSeq"/>
        </authorList>
    </citation>
    <scope>IDENTIFICATION</scope>
    <source>
        <tissue evidence="3">Whole sample</tissue>
    </source>
</reference>
<accession>A0A8B8BDE6</accession>
<dbReference type="GeneID" id="111109547"/>
<name>A0A8B8BDE6_CRAVI</name>
<dbReference type="KEGG" id="cvn:111109547"/>
<dbReference type="OrthoDB" id="6204638at2759"/>
<evidence type="ECO:0000313" key="2">
    <source>
        <dbReference type="Proteomes" id="UP000694844"/>
    </source>
</evidence>
<dbReference type="AlphaFoldDB" id="A0A8B8BDE6"/>
<feature type="signal peptide" evidence="1">
    <location>
        <begin position="1"/>
        <end position="19"/>
    </location>
</feature>
<keyword evidence="2" id="KW-1185">Reference proteome</keyword>
<sequence>MYRMRFVTVCLLIVHTAFAMISIQVQNTFIKLGRTDIDIKCLVNDSEIASIKNIQLRRSSTNIVSVKESLPFWQDVKLQQRANAYGSVINATFSYLHMMIDSQKVTTNDEASYSCKTTVQYRNKTFASLETGNVYLNITDVSGFQRSQHSAVLIHLTADVNYLLSK</sequence>
<gene>
    <name evidence="3" type="primary">LOC111109547</name>
</gene>